<dbReference type="Pfam" id="PF00188">
    <property type="entry name" value="CAP"/>
    <property type="match status" value="1"/>
</dbReference>
<dbReference type="EMBL" id="MFJE01000005">
    <property type="protein sequence ID" value="OGG15147.1"/>
    <property type="molecule type" value="Genomic_DNA"/>
</dbReference>
<evidence type="ECO:0000259" key="1">
    <source>
        <dbReference type="Pfam" id="PF00188"/>
    </source>
</evidence>
<reference evidence="2 3" key="1">
    <citation type="journal article" date="2016" name="Nat. Commun.">
        <title>Thousands of microbial genomes shed light on interconnected biogeochemical processes in an aquifer system.</title>
        <authorList>
            <person name="Anantharaman K."/>
            <person name="Brown C.T."/>
            <person name="Hug L.A."/>
            <person name="Sharon I."/>
            <person name="Castelle C.J."/>
            <person name="Probst A.J."/>
            <person name="Thomas B.C."/>
            <person name="Singh A."/>
            <person name="Wilkins M.J."/>
            <person name="Karaoz U."/>
            <person name="Brodie E.L."/>
            <person name="Williams K.H."/>
            <person name="Hubbard S.S."/>
            <person name="Banfield J.F."/>
        </authorList>
    </citation>
    <scope>NUCLEOTIDE SEQUENCE [LARGE SCALE GENOMIC DNA]</scope>
</reference>
<dbReference type="Gene3D" id="3.40.33.10">
    <property type="entry name" value="CAP"/>
    <property type="match status" value="1"/>
</dbReference>
<proteinExistence type="predicted"/>
<organism evidence="2 3">
    <name type="scientific">Candidatus Gottesmanbacteria bacterium RIFCSPHIGHO2_01_FULL_39_10</name>
    <dbReference type="NCBI Taxonomy" id="1798375"/>
    <lineage>
        <taxon>Bacteria</taxon>
        <taxon>Candidatus Gottesmaniibacteriota</taxon>
    </lineage>
</organism>
<feature type="domain" description="SCP" evidence="1">
    <location>
        <begin position="101"/>
        <end position="189"/>
    </location>
</feature>
<comment type="caution">
    <text evidence="2">The sequence shown here is derived from an EMBL/GenBank/DDBJ whole genome shotgun (WGS) entry which is preliminary data.</text>
</comment>
<evidence type="ECO:0000313" key="2">
    <source>
        <dbReference type="EMBL" id="OGG15147.1"/>
    </source>
</evidence>
<dbReference type="InterPro" id="IPR035940">
    <property type="entry name" value="CAP_sf"/>
</dbReference>
<accession>A0A1F5ZSR3</accession>
<gene>
    <name evidence="2" type="ORF">A2773_04625</name>
</gene>
<sequence>MRIPSTLVVISVFAASLLYFPKNIYASINFYRSWLGVTENAIIRQKAEAAQMIPSVTPSYIPTLTPTFVPTQTPTSTPVPTSMPTNIPTPTISNDKKGFILQAINEFRKSKGVSEASSDTQTCNFANTRASEIASNFNHDGFNNRMSSNSLPYPAFSSVTENIAKNSDYKDVVRQWIQSGQHAENMLKDTPFVCVEFEGDFYAYEGWKP</sequence>
<dbReference type="Proteomes" id="UP000177383">
    <property type="component" value="Unassembled WGS sequence"/>
</dbReference>
<dbReference type="CDD" id="cd05379">
    <property type="entry name" value="CAP_bacterial"/>
    <property type="match status" value="1"/>
</dbReference>
<protein>
    <recommendedName>
        <fullName evidence="1">SCP domain-containing protein</fullName>
    </recommendedName>
</protein>
<dbReference type="InterPro" id="IPR014044">
    <property type="entry name" value="CAP_dom"/>
</dbReference>
<dbReference type="AlphaFoldDB" id="A0A1F5ZSR3"/>
<name>A0A1F5ZSR3_9BACT</name>
<evidence type="ECO:0000313" key="3">
    <source>
        <dbReference type="Proteomes" id="UP000177383"/>
    </source>
</evidence>
<dbReference type="SUPFAM" id="SSF55797">
    <property type="entry name" value="PR-1-like"/>
    <property type="match status" value="1"/>
</dbReference>
<dbReference type="STRING" id="1798375.A2773_04625"/>